<organism evidence="1">
    <name type="scientific">hydrothermal vent metagenome</name>
    <dbReference type="NCBI Taxonomy" id="652676"/>
    <lineage>
        <taxon>unclassified sequences</taxon>
        <taxon>metagenomes</taxon>
        <taxon>ecological metagenomes</taxon>
    </lineage>
</organism>
<dbReference type="EMBL" id="UOFT01000040">
    <property type="protein sequence ID" value="VAW94762.1"/>
    <property type="molecule type" value="Genomic_DNA"/>
</dbReference>
<name>A0A3B1A4V6_9ZZZZ</name>
<evidence type="ECO:0000313" key="1">
    <source>
        <dbReference type="EMBL" id="VAW94762.1"/>
    </source>
</evidence>
<accession>A0A3B1A4V6</accession>
<dbReference type="AlphaFoldDB" id="A0A3B1A4V6"/>
<protein>
    <submittedName>
        <fullName evidence="1">Uncharacterized protein</fullName>
    </submittedName>
</protein>
<reference evidence="1" key="1">
    <citation type="submission" date="2018-06" db="EMBL/GenBank/DDBJ databases">
        <authorList>
            <person name="Zhirakovskaya E."/>
        </authorList>
    </citation>
    <scope>NUCLEOTIDE SEQUENCE</scope>
</reference>
<gene>
    <name evidence="1" type="ORF">MNBD_GAMMA23-1175</name>
</gene>
<proteinExistence type="predicted"/>
<sequence>MTLELWKQRVALDFKILLQQRPDYLQIRYKE</sequence>